<dbReference type="SUPFAM" id="SSF48225">
    <property type="entry name" value="Seven-hairpin glycosidases"/>
    <property type="match status" value="1"/>
</dbReference>
<evidence type="ECO:0000256" key="3">
    <source>
        <dbReference type="ARBA" id="ARBA00007658"/>
    </source>
</evidence>
<evidence type="ECO:0000256" key="2">
    <source>
        <dbReference type="ARBA" id="ARBA00004922"/>
    </source>
</evidence>
<proteinExistence type="inferred from homology"/>
<dbReference type="EC" id="3.2.1.-" evidence="6"/>
<accession>A0ABR3M0G6</accession>
<name>A0ABR3M0G6_9TELE</name>
<dbReference type="InterPro" id="IPR001382">
    <property type="entry name" value="Glyco_hydro_47"/>
</dbReference>
<keyword evidence="5" id="KW-1015">Disulfide bond</keyword>
<gene>
    <name evidence="7" type="ORF">QQF64_009183</name>
</gene>
<dbReference type="PANTHER" id="PTHR11742">
    <property type="entry name" value="MANNOSYL-OLIGOSACCHARIDE ALPHA-1,2-MANNOSIDASE-RELATED"/>
    <property type="match status" value="1"/>
</dbReference>
<evidence type="ECO:0000256" key="5">
    <source>
        <dbReference type="ARBA" id="ARBA00023157"/>
    </source>
</evidence>
<evidence type="ECO:0000256" key="4">
    <source>
        <dbReference type="ARBA" id="ARBA00022801"/>
    </source>
</evidence>
<keyword evidence="8" id="KW-1185">Reference proteome</keyword>
<protein>
    <recommendedName>
        <fullName evidence="6">alpha-1,2-Mannosidase</fullName>
        <ecNumber evidence="6">3.2.1.-</ecNumber>
    </recommendedName>
</protein>
<dbReference type="PANTHER" id="PTHR11742:SF28">
    <property type="entry name" value="MANNOSYL-OLIGOSACCHARIDE 1,2-ALPHA-MANNOSIDASE IC"/>
    <property type="match status" value="1"/>
</dbReference>
<evidence type="ECO:0000313" key="8">
    <source>
        <dbReference type="Proteomes" id="UP001558613"/>
    </source>
</evidence>
<sequence length="181" mass="20054">MPRARFTPRLISHWHPSFFKSSRSVSREVMGKAVACGLRGASIVDSLDTLYIMGLMEEYEEAKEWVQNNLDLNSNGEASLFEVNIRYVGGLLSAYYLTGAEFCTSLKVCMSFCLCLALQMEFVVHASAKSLSGAQQSAVIYPCIHVRWESIMHVCCGCRFISSVFFPEFSGGLRPPADKGG</sequence>
<dbReference type="InterPro" id="IPR036026">
    <property type="entry name" value="Seven-hairpin_glycosidases"/>
</dbReference>
<dbReference type="EMBL" id="JAYMGO010000016">
    <property type="protein sequence ID" value="KAL1258606.1"/>
    <property type="molecule type" value="Genomic_DNA"/>
</dbReference>
<keyword evidence="6" id="KW-0326">Glycosidase</keyword>
<comment type="similarity">
    <text evidence="3 6">Belongs to the glycosyl hydrolase 47 family.</text>
</comment>
<evidence type="ECO:0000256" key="6">
    <source>
        <dbReference type="RuleBase" id="RU361193"/>
    </source>
</evidence>
<evidence type="ECO:0000313" key="7">
    <source>
        <dbReference type="EMBL" id="KAL1258606.1"/>
    </source>
</evidence>
<keyword evidence="4 6" id="KW-0378">Hydrolase</keyword>
<reference evidence="7 8" key="1">
    <citation type="submission" date="2023-09" db="EMBL/GenBank/DDBJ databases">
        <authorList>
            <person name="Wang M."/>
        </authorList>
    </citation>
    <scope>NUCLEOTIDE SEQUENCE [LARGE SCALE GENOMIC DNA]</scope>
    <source>
        <strain evidence="7">GT-2023</strain>
        <tissue evidence="7">Liver</tissue>
    </source>
</reference>
<dbReference type="Pfam" id="PF01532">
    <property type="entry name" value="Glyco_hydro_47"/>
    <property type="match status" value="1"/>
</dbReference>
<organism evidence="7 8">
    <name type="scientific">Cirrhinus molitorella</name>
    <name type="common">mud carp</name>
    <dbReference type="NCBI Taxonomy" id="172907"/>
    <lineage>
        <taxon>Eukaryota</taxon>
        <taxon>Metazoa</taxon>
        <taxon>Chordata</taxon>
        <taxon>Craniata</taxon>
        <taxon>Vertebrata</taxon>
        <taxon>Euteleostomi</taxon>
        <taxon>Actinopterygii</taxon>
        <taxon>Neopterygii</taxon>
        <taxon>Teleostei</taxon>
        <taxon>Ostariophysi</taxon>
        <taxon>Cypriniformes</taxon>
        <taxon>Cyprinidae</taxon>
        <taxon>Labeoninae</taxon>
        <taxon>Labeonini</taxon>
        <taxon>Cirrhinus</taxon>
    </lineage>
</organism>
<dbReference type="Proteomes" id="UP001558613">
    <property type="component" value="Unassembled WGS sequence"/>
</dbReference>
<dbReference type="InterPro" id="IPR050749">
    <property type="entry name" value="Glycosyl_Hydrolase_47"/>
</dbReference>
<dbReference type="PRINTS" id="PR00747">
    <property type="entry name" value="GLYHDRLASE47"/>
</dbReference>
<evidence type="ECO:0000256" key="1">
    <source>
        <dbReference type="ARBA" id="ARBA00001913"/>
    </source>
</evidence>
<dbReference type="InterPro" id="IPR012341">
    <property type="entry name" value="6hp_glycosidase-like_sf"/>
</dbReference>
<comment type="caution">
    <text evidence="7">The sequence shown here is derived from an EMBL/GenBank/DDBJ whole genome shotgun (WGS) entry which is preliminary data.</text>
</comment>
<comment type="cofactor">
    <cofactor evidence="1">
        <name>Ca(2+)</name>
        <dbReference type="ChEBI" id="CHEBI:29108"/>
    </cofactor>
</comment>
<comment type="pathway">
    <text evidence="2">Protein modification; protein glycosylation.</text>
</comment>
<dbReference type="Gene3D" id="1.50.10.10">
    <property type="match status" value="1"/>
</dbReference>